<name>A0ABY4EGD0_9BACI</name>
<dbReference type="InterPro" id="IPR036388">
    <property type="entry name" value="WH-like_DNA-bd_sf"/>
</dbReference>
<dbReference type="InterPro" id="IPR008308">
    <property type="entry name" value="YpbB-like"/>
</dbReference>
<keyword evidence="4" id="KW-1185">Reference proteome</keyword>
<dbReference type="PIRSF" id="PIRSF021350">
    <property type="entry name" value="UCP021350"/>
    <property type="match status" value="1"/>
</dbReference>
<dbReference type="Pfam" id="PF09382">
    <property type="entry name" value="RQC"/>
    <property type="match status" value="1"/>
</dbReference>
<accession>A0ABY4EGD0</accession>
<evidence type="ECO:0000259" key="2">
    <source>
        <dbReference type="Pfam" id="PF14493"/>
    </source>
</evidence>
<dbReference type="Proteomes" id="UP000831787">
    <property type="component" value="Chromosome"/>
</dbReference>
<organism evidence="3 4">
    <name type="scientific">Halobacillus salinarum</name>
    <dbReference type="NCBI Taxonomy" id="2932257"/>
    <lineage>
        <taxon>Bacteria</taxon>
        <taxon>Bacillati</taxon>
        <taxon>Bacillota</taxon>
        <taxon>Bacilli</taxon>
        <taxon>Bacillales</taxon>
        <taxon>Bacillaceae</taxon>
        <taxon>Halobacillus</taxon>
    </lineage>
</organism>
<dbReference type="InterPro" id="IPR018982">
    <property type="entry name" value="RQC_domain"/>
</dbReference>
<dbReference type="Gene3D" id="1.10.10.10">
    <property type="entry name" value="Winged helix-like DNA-binding domain superfamily/Winged helix DNA-binding domain"/>
    <property type="match status" value="1"/>
</dbReference>
<feature type="domain" description="Helicase Helix-turn-helix" evidence="2">
    <location>
        <begin position="252"/>
        <end position="339"/>
    </location>
</feature>
<evidence type="ECO:0000313" key="3">
    <source>
        <dbReference type="EMBL" id="UOQ42674.1"/>
    </source>
</evidence>
<gene>
    <name evidence="3" type="ORF">MUN89_11895</name>
</gene>
<reference evidence="3 4" key="1">
    <citation type="submission" date="2022-04" db="EMBL/GenBank/DDBJ databases">
        <title>Halobacillus sp. isolated from saltern.</title>
        <authorList>
            <person name="Won M."/>
            <person name="Lee C.-M."/>
            <person name="Woen H.-Y."/>
            <person name="Kwon S.-W."/>
        </authorList>
    </citation>
    <scope>NUCLEOTIDE SEQUENCE [LARGE SCALE GENOMIC DNA]</scope>
    <source>
        <strain evidence="3 4">SSBR10-3</strain>
    </source>
</reference>
<sequence length="357" mass="41561">MFFTILLSCVDAMNGERTISGIHNLLTGKRSSQTLQDSKGYRLDHFFGIYPSLEKKRLKRIFEKLADKQILVIDQHQYPFLVQKGKNFLLQQGTSDFYFSGLRNQQAVQLLKSRFLLLVQTVANVNSGKRNFFPVIEDRKVQLWVKSFYKQHVKNKSNSAFLIYEEMFSLIDDLEDLEAELFTYRLSGGPVIGFTREQLARFCQITIEEVDIRLEHVFHYIYSKLSQSPQSFPKLRYCVDDLHPSSLVTQSSEKTFQFLKHGLSLEEIAGKRNLKVSTIQDHIVEAALVMKNFPIEQFIDYEDQMLIFHAAESLKTMKLKSIYQYLDGRYTYFQLRIVLAKKQHETDQGGSYASAEH</sequence>
<dbReference type="EMBL" id="CP095073">
    <property type="protein sequence ID" value="UOQ42674.1"/>
    <property type="molecule type" value="Genomic_DNA"/>
</dbReference>
<dbReference type="InterPro" id="IPR036390">
    <property type="entry name" value="WH_DNA-bd_sf"/>
</dbReference>
<dbReference type="Pfam" id="PF14493">
    <property type="entry name" value="HTH_40"/>
    <property type="match status" value="1"/>
</dbReference>
<evidence type="ECO:0000313" key="4">
    <source>
        <dbReference type="Proteomes" id="UP000831787"/>
    </source>
</evidence>
<evidence type="ECO:0000259" key="1">
    <source>
        <dbReference type="Pfam" id="PF09382"/>
    </source>
</evidence>
<dbReference type="InterPro" id="IPR029491">
    <property type="entry name" value="Helicase_HTH"/>
</dbReference>
<proteinExistence type="predicted"/>
<dbReference type="SUPFAM" id="SSF46785">
    <property type="entry name" value="Winged helix' DNA-binding domain"/>
    <property type="match status" value="1"/>
</dbReference>
<dbReference type="Gene3D" id="1.10.10.1390">
    <property type="entry name" value="ATP-dependent DNA helicase RecQ"/>
    <property type="match status" value="1"/>
</dbReference>
<feature type="domain" description="RQC" evidence="1">
    <location>
        <begin position="6"/>
        <end position="85"/>
    </location>
</feature>
<dbReference type="RefSeq" id="WP_244707976.1">
    <property type="nucleotide sequence ID" value="NZ_CP095073.1"/>
</dbReference>
<protein>
    <submittedName>
        <fullName evidence="3">Helix-turn-helix domain-containing protein</fullName>
    </submittedName>
</protein>